<protein>
    <submittedName>
        <fullName evidence="1">Uncharacterized protein</fullName>
    </submittedName>
</protein>
<gene>
    <name evidence="1" type="ORF">CLV28_2993</name>
</gene>
<evidence type="ECO:0000313" key="1">
    <source>
        <dbReference type="EMBL" id="PJJ68577.1"/>
    </source>
</evidence>
<dbReference type="Proteomes" id="UP000231693">
    <property type="component" value="Unassembled WGS sequence"/>
</dbReference>
<dbReference type="OrthoDB" id="262125at2"/>
<reference evidence="1 2" key="1">
    <citation type="submission" date="2017-11" db="EMBL/GenBank/DDBJ databases">
        <title>Genomic Encyclopedia of Archaeal and Bacterial Type Strains, Phase II (KMG-II): From Individual Species to Whole Genera.</title>
        <authorList>
            <person name="Goeker M."/>
        </authorList>
    </citation>
    <scope>NUCLEOTIDE SEQUENCE [LARGE SCALE GENOMIC DNA]</scope>
    <source>
        <strain evidence="1 2">DSM 25478</strain>
    </source>
</reference>
<dbReference type="RefSeq" id="WP_100424139.1">
    <property type="nucleotide sequence ID" value="NZ_BOOX01000011.1"/>
</dbReference>
<accession>A0A2M9CC04</accession>
<name>A0A2M9CC04_9CELL</name>
<keyword evidence="2" id="KW-1185">Reference proteome</keyword>
<comment type="caution">
    <text evidence="1">The sequence shown here is derived from an EMBL/GenBank/DDBJ whole genome shotgun (WGS) entry which is preliminary data.</text>
</comment>
<dbReference type="AlphaFoldDB" id="A0A2M9CC04"/>
<proteinExistence type="predicted"/>
<dbReference type="EMBL" id="PGFE01000007">
    <property type="protein sequence ID" value="PJJ68577.1"/>
    <property type="molecule type" value="Genomic_DNA"/>
</dbReference>
<organism evidence="1 2">
    <name type="scientific">Sediminihabitans luteus</name>
    <dbReference type="NCBI Taxonomy" id="1138585"/>
    <lineage>
        <taxon>Bacteria</taxon>
        <taxon>Bacillati</taxon>
        <taxon>Actinomycetota</taxon>
        <taxon>Actinomycetes</taxon>
        <taxon>Micrococcales</taxon>
        <taxon>Cellulomonadaceae</taxon>
        <taxon>Sediminihabitans</taxon>
    </lineage>
</organism>
<evidence type="ECO:0000313" key="2">
    <source>
        <dbReference type="Proteomes" id="UP000231693"/>
    </source>
</evidence>
<sequence>MSSSRQPTPSWRTLLPLGRRGTAAVAAVALGLGITLTGTTAATADPAARASASTDAGALPAETPVLPGALVGAPEGATLTGTIGVTDTSLVAEAEFADGVRLVSYDRTNPAAGWVLGWGDVPATLPEGDRVVAAEGEVLVTSTSTGDVRVTWGGDGATRMLPPRSRVSQDGLEALVPGESAREWVKQTTTTGAVLGKIPVSGDLVTDLDGGLLWTTIFGSLVASDGTTRTTRRMCTSTQLDVFGRWAVGRCAAGWTVVDTSAVYATQSAIPELSELDDVRAGAGFVAGLRDAGGSGGVAVVRDSTGSHPTTTYGPVGAAPALDLDESGASFAFAGPDGVAHLVVHTPQSAPAAEVEDHVAPSAPTVNGGGEISYTNDITFYGYSTDTADPGFVPSTDLTYEVLVRERSSGAASFGDWRTVPAVSTRSWTTTAPAGSTTCVKMRADDGRGNVGGWGAEHCITIDATVPTFTSIRTHPVVKGAAGSTKVWVSWESIDAGGTSDEVYDVAYRKGRTGKGYGDWVHPSAWEGISKSGVYVSAQDGDHICFAVHVRDRVGNSGAWKKPACSYVDGTVPKMTSVTVAQPFLPAGTYGATRVRFTARDDTPVTYEVWHRAYSPHRSTDDMGKPIHGWGTAWIETVGTSTSTHAQPMGGQTECVRVRARDAVGHVSPWSLSHCASTPKVGADFNRAGLSRTAKWRPVAPGTSVRSTASLTGRTIRFTLNGGTQQGGFDVYAGSRKIGHVSAYASRSGSKVVTLKASKDFSGQLTLKQTSKYTTEIKNWVVLP</sequence>